<gene>
    <name evidence="1" type="ORF">H5410_030840</name>
</gene>
<keyword evidence="2" id="KW-1185">Reference proteome</keyword>
<accession>A0A9J5YKJ1</accession>
<sequence length="113" mass="14308">MSFTYWDYINAFHKVLYYNNERYKHTWFIKICAKIFLYKEWVKISLDLNELYHTDHICYLDKIDQIYFFIEFSVPWIHKWTPEVGFTEEQIPCLYRTFYNNFWNKLMKKRSQD</sequence>
<comment type="caution">
    <text evidence="1">The sequence shown here is derived from an EMBL/GenBank/DDBJ whole genome shotgun (WGS) entry which is preliminary data.</text>
</comment>
<dbReference type="Proteomes" id="UP000824120">
    <property type="component" value="Chromosome 6"/>
</dbReference>
<dbReference type="AlphaFoldDB" id="A0A9J5YKJ1"/>
<evidence type="ECO:0000313" key="2">
    <source>
        <dbReference type="Proteomes" id="UP000824120"/>
    </source>
</evidence>
<protein>
    <submittedName>
        <fullName evidence="1">Uncharacterized protein</fullName>
    </submittedName>
</protein>
<reference evidence="1 2" key="1">
    <citation type="submission" date="2020-09" db="EMBL/GenBank/DDBJ databases">
        <title>De no assembly of potato wild relative species, Solanum commersonii.</title>
        <authorList>
            <person name="Cho K."/>
        </authorList>
    </citation>
    <scope>NUCLEOTIDE SEQUENCE [LARGE SCALE GENOMIC DNA]</scope>
    <source>
        <strain evidence="1">LZ3.2</strain>
        <tissue evidence="1">Leaf</tissue>
    </source>
</reference>
<name>A0A9J5YKJ1_SOLCO</name>
<evidence type="ECO:0000313" key="1">
    <source>
        <dbReference type="EMBL" id="KAG5599470.1"/>
    </source>
</evidence>
<organism evidence="1 2">
    <name type="scientific">Solanum commersonii</name>
    <name type="common">Commerson's wild potato</name>
    <name type="synonym">Commerson's nightshade</name>
    <dbReference type="NCBI Taxonomy" id="4109"/>
    <lineage>
        <taxon>Eukaryota</taxon>
        <taxon>Viridiplantae</taxon>
        <taxon>Streptophyta</taxon>
        <taxon>Embryophyta</taxon>
        <taxon>Tracheophyta</taxon>
        <taxon>Spermatophyta</taxon>
        <taxon>Magnoliopsida</taxon>
        <taxon>eudicotyledons</taxon>
        <taxon>Gunneridae</taxon>
        <taxon>Pentapetalae</taxon>
        <taxon>asterids</taxon>
        <taxon>lamiids</taxon>
        <taxon>Solanales</taxon>
        <taxon>Solanaceae</taxon>
        <taxon>Solanoideae</taxon>
        <taxon>Solaneae</taxon>
        <taxon>Solanum</taxon>
    </lineage>
</organism>
<proteinExistence type="predicted"/>
<dbReference type="OrthoDB" id="1743486at2759"/>
<dbReference type="EMBL" id="JACXVP010000006">
    <property type="protein sequence ID" value="KAG5599470.1"/>
    <property type="molecule type" value="Genomic_DNA"/>
</dbReference>